<proteinExistence type="predicted"/>
<organism evidence="2 3">
    <name type="scientific">Toxocara canis</name>
    <name type="common">Canine roundworm</name>
    <dbReference type="NCBI Taxonomy" id="6265"/>
    <lineage>
        <taxon>Eukaryota</taxon>
        <taxon>Metazoa</taxon>
        <taxon>Ecdysozoa</taxon>
        <taxon>Nematoda</taxon>
        <taxon>Chromadorea</taxon>
        <taxon>Rhabditida</taxon>
        <taxon>Spirurina</taxon>
        <taxon>Ascaridomorpha</taxon>
        <taxon>Ascaridoidea</taxon>
        <taxon>Toxocaridae</taxon>
        <taxon>Toxocara</taxon>
    </lineage>
</organism>
<reference evidence="1 2" key="2">
    <citation type="submission" date="2018-11" db="EMBL/GenBank/DDBJ databases">
        <authorList>
            <consortium name="Pathogen Informatics"/>
        </authorList>
    </citation>
    <scope>NUCLEOTIDE SEQUENCE [LARGE SCALE GENOMIC DNA]</scope>
</reference>
<keyword evidence="2" id="KW-1185">Reference proteome</keyword>
<dbReference type="EMBL" id="UYWY01020816">
    <property type="protein sequence ID" value="VDM42634.1"/>
    <property type="molecule type" value="Genomic_DNA"/>
</dbReference>
<dbReference type="Proteomes" id="UP000050794">
    <property type="component" value="Unassembled WGS sequence"/>
</dbReference>
<gene>
    <name evidence="1" type="ORF">TCNE_LOCUS11313</name>
</gene>
<dbReference type="AlphaFoldDB" id="A0A183US43"/>
<evidence type="ECO:0000313" key="3">
    <source>
        <dbReference type="WBParaSite" id="TCNE_0001131301-mRNA-1"/>
    </source>
</evidence>
<evidence type="ECO:0000313" key="2">
    <source>
        <dbReference type="Proteomes" id="UP000050794"/>
    </source>
</evidence>
<sequence length="66" mass="6972">MPSRMLGVFSSCSCVNIHLDEDGATAAGRAEFADVEPVEPTASGVAILIYLYEHLGLECSALEVSK</sequence>
<name>A0A183US43_TOXCA</name>
<reference evidence="3" key="1">
    <citation type="submission" date="2016-06" db="UniProtKB">
        <authorList>
            <consortium name="WormBaseParasite"/>
        </authorList>
    </citation>
    <scope>IDENTIFICATION</scope>
</reference>
<accession>A0A183US43</accession>
<dbReference type="WBParaSite" id="TCNE_0001131301-mRNA-1">
    <property type="protein sequence ID" value="TCNE_0001131301-mRNA-1"/>
    <property type="gene ID" value="TCNE_0001131301"/>
</dbReference>
<evidence type="ECO:0000313" key="1">
    <source>
        <dbReference type="EMBL" id="VDM42634.1"/>
    </source>
</evidence>
<protein>
    <submittedName>
        <fullName evidence="3">Redox-sensing transcriptional repressor Rex</fullName>
    </submittedName>
</protein>